<evidence type="ECO:0000313" key="2">
    <source>
        <dbReference type="Proteomes" id="UP000310200"/>
    </source>
</evidence>
<dbReference type="Proteomes" id="UP000310200">
    <property type="component" value="Unassembled WGS sequence"/>
</dbReference>
<dbReference type="EMBL" id="QBLH01001191">
    <property type="protein sequence ID" value="TGZ52778.1"/>
    <property type="molecule type" value="Genomic_DNA"/>
</dbReference>
<comment type="caution">
    <text evidence="1">The sequence shown here is derived from an EMBL/GenBank/DDBJ whole genome shotgun (WGS) entry which is preliminary data.</text>
</comment>
<protein>
    <submittedName>
        <fullName evidence="1">Uncharacterized protein</fullName>
    </submittedName>
</protein>
<proteinExistence type="predicted"/>
<evidence type="ECO:0000313" key="1">
    <source>
        <dbReference type="EMBL" id="TGZ52778.1"/>
    </source>
</evidence>
<keyword evidence="2" id="KW-1185">Reference proteome</keyword>
<reference evidence="1 2" key="1">
    <citation type="journal article" date="2019" name="Philos. Trans. R. Soc. Lond., B, Biol. Sci.">
        <title>Ant behaviour and brain gene expression of defending hosts depend on the ecological success of the intruding social parasite.</title>
        <authorList>
            <person name="Kaur R."/>
            <person name="Stoldt M."/>
            <person name="Jongepier E."/>
            <person name="Feldmeyer B."/>
            <person name="Menzel F."/>
            <person name="Bornberg-Bauer E."/>
            <person name="Foitzik S."/>
        </authorList>
    </citation>
    <scope>NUCLEOTIDE SEQUENCE [LARGE SCALE GENOMIC DNA]</scope>
    <source>
        <tissue evidence="1">Whole body</tissue>
    </source>
</reference>
<accession>A0A4S2KX60</accession>
<sequence>MTQFLRTSPTNAGGRREETWRFLVKVAAGQRTTDNTSREVVAVRPPRDAEILAPLRDASDGLLHPSRLSLSAKRSTTSPLPDEVVNSSMYSLEWKEKSAGENWKQREETAPLLRLFSPENTVVKSLFRRSGRTEFQRSSRHFR</sequence>
<gene>
    <name evidence="1" type="ORF">DBV15_11271</name>
</gene>
<dbReference type="AlphaFoldDB" id="A0A4S2KX60"/>
<organism evidence="1 2">
    <name type="scientific">Temnothorax longispinosus</name>
    <dbReference type="NCBI Taxonomy" id="300112"/>
    <lineage>
        <taxon>Eukaryota</taxon>
        <taxon>Metazoa</taxon>
        <taxon>Ecdysozoa</taxon>
        <taxon>Arthropoda</taxon>
        <taxon>Hexapoda</taxon>
        <taxon>Insecta</taxon>
        <taxon>Pterygota</taxon>
        <taxon>Neoptera</taxon>
        <taxon>Endopterygota</taxon>
        <taxon>Hymenoptera</taxon>
        <taxon>Apocrita</taxon>
        <taxon>Aculeata</taxon>
        <taxon>Formicoidea</taxon>
        <taxon>Formicidae</taxon>
        <taxon>Myrmicinae</taxon>
        <taxon>Temnothorax</taxon>
    </lineage>
</organism>
<name>A0A4S2KX60_9HYME</name>